<accession>A0ACC2AS24</accession>
<comment type="caution">
    <text evidence="1">The sequence shown here is derived from an EMBL/GenBank/DDBJ whole genome shotgun (WGS) entry which is preliminary data.</text>
</comment>
<sequence length="369" mass="42522">MGKPASDEEELGVDPAFVLPPEHRPNQLPPPNYNNTFNSLLSAAATQDIPVIDLSQNHTALQHHLLDQIRNACQDWGFFQIINHTLPLHLYDDVHVQAKKFFALPLQEKKKVQRTAACPLGFNDTELTKNVRDWKEVFEFVPRGSLELPLDLEGSGSKQVKVFENVWPHNFPEFRIACERWAAALRGLAFKLLELISQSLGLPATYFHDFFIKDTTFMKLNYYPRCPAPDLVLGVSRHKDSGGLSILMQDEVGGLEVKRNDGEWIRVVPRRDAFVVNIGCMIQVWTNDKYQSVEHRVVVNQHKERFSVPYFFNPGSDTDVEPVPDLVDIDHPPKYWSINWGKYLKQRKDGNFKNLGVENRQIYHYAREY</sequence>
<organism evidence="1 2">
    <name type="scientific">Diphasiastrum complanatum</name>
    <name type="common">Issler's clubmoss</name>
    <name type="synonym">Lycopodium complanatum</name>
    <dbReference type="NCBI Taxonomy" id="34168"/>
    <lineage>
        <taxon>Eukaryota</taxon>
        <taxon>Viridiplantae</taxon>
        <taxon>Streptophyta</taxon>
        <taxon>Embryophyta</taxon>
        <taxon>Tracheophyta</taxon>
        <taxon>Lycopodiopsida</taxon>
        <taxon>Lycopodiales</taxon>
        <taxon>Lycopodiaceae</taxon>
        <taxon>Lycopodioideae</taxon>
        <taxon>Diphasiastrum</taxon>
    </lineage>
</organism>
<evidence type="ECO:0000313" key="1">
    <source>
        <dbReference type="EMBL" id="KAJ7520291.1"/>
    </source>
</evidence>
<gene>
    <name evidence="1" type="ORF">O6H91_20G077000</name>
</gene>
<evidence type="ECO:0000313" key="2">
    <source>
        <dbReference type="Proteomes" id="UP001162992"/>
    </source>
</evidence>
<name>A0ACC2AS24_DIPCM</name>
<protein>
    <submittedName>
        <fullName evidence="1">Uncharacterized protein</fullName>
    </submittedName>
</protein>
<keyword evidence="2" id="KW-1185">Reference proteome</keyword>
<proteinExistence type="predicted"/>
<reference evidence="2" key="1">
    <citation type="journal article" date="2024" name="Proc. Natl. Acad. Sci. U.S.A.">
        <title>Extraordinary preservation of gene collinearity over three hundred million years revealed in homosporous lycophytes.</title>
        <authorList>
            <person name="Li C."/>
            <person name="Wickell D."/>
            <person name="Kuo L.Y."/>
            <person name="Chen X."/>
            <person name="Nie B."/>
            <person name="Liao X."/>
            <person name="Peng D."/>
            <person name="Ji J."/>
            <person name="Jenkins J."/>
            <person name="Williams M."/>
            <person name="Shu S."/>
            <person name="Plott C."/>
            <person name="Barry K."/>
            <person name="Rajasekar S."/>
            <person name="Grimwood J."/>
            <person name="Han X."/>
            <person name="Sun S."/>
            <person name="Hou Z."/>
            <person name="He W."/>
            <person name="Dai G."/>
            <person name="Sun C."/>
            <person name="Schmutz J."/>
            <person name="Leebens-Mack J.H."/>
            <person name="Li F.W."/>
            <person name="Wang L."/>
        </authorList>
    </citation>
    <scope>NUCLEOTIDE SEQUENCE [LARGE SCALE GENOMIC DNA]</scope>
    <source>
        <strain evidence="2">cv. PW_Plant_1</strain>
    </source>
</reference>
<dbReference type="Proteomes" id="UP001162992">
    <property type="component" value="Chromosome 20"/>
</dbReference>
<dbReference type="EMBL" id="CM055111">
    <property type="protein sequence ID" value="KAJ7520291.1"/>
    <property type="molecule type" value="Genomic_DNA"/>
</dbReference>